<dbReference type="PANTHER" id="PTHR43214">
    <property type="entry name" value="TWO-COMPONENT RESPONSE REGULATOR"/>
    <property type="match status" value="1"/>
</dbReference>
<reference evidence="5 6" key="1">
    <citation type="journal article" date="2017" name="BMC Genomics">
        <title>Comparative genomic and phylogenomic analyses of the Bifidobacteriaceae family.</title>
        <authorList>
            <person name="Lugli G.A."/>
            <person name="Milani C."/>
            <person name="Turroni F."/>
            <person name="Duranti S."/>
            <person name="Mancabelli L."/>
            <person name="Mangifesta M."/>
            <person name="Ferrario C."/>
            <person name="Modesto M."/>
            <person name="Mattarelli P."/>
            <person name="Jiri K."/>
            <person name="van Sinderen D."/>
            <person name="Ventura M."/>
        </authorList>
    </citation>
    <scope>NUCLEOTIDE SEQUENCE [LARGE SCALE GENOMIC DNA]</scope>
    <source>
        <strain evidence="5 6">DSM 24744</strain>
    </source>
</reference>
<dbReference type="EMBL" id="MWWQ01000001">
    <property type="protein sequence ID" value="OZG54019.1"/>
    <property type="molecule type" value="Genomic_DNA"/>
</dbReference>
<dbReference type="PROSITE" id="PS50043">
    <property type="entry name" value="HTH_LUXR_2"/>
    <property type="match status" value="1"/>
</dbReference>
<comment type="caution">
    <text evidence="5">The sequence shown here is derived from an EMBL/GenBank/DDBJ whole genome shotgun (WGS) entry which is preliminary data.</text>
</comment>
<dbReference type="Pfam" id="PF00196">
    <property type="entry name" value="GerE"/>
    <property type="match status" value="1"/>
</dbReference>
<dbReference type="AlphaFoldDB" id="A0A261F4F6"/>
<dbReference type="InterPro" id="IPR039420">
    <property type="entry name" value="WalR-like"/>
</dbReference>
<dbReference type="Gene3D" id="3.40.50.2300">
    <property type="match status" value="1"/>
</dbReference>
<sequence length="287" mass="31547">MTSGRQIGIAIVDNDALLLDFEASAIHQMYPRERLLWVTDDPWTAIDRCCAEVCLEGASACASGNVQDAALHMKDESVVSPSVAAKNDDCPDVLIVDMSMGEMPGPDVCRIIRERTSRIALVGVTSYSLNAYSQEALDCGAQCLIDKSSLARVIHAAEAVESGQYLDPSWNSAEQGDLHVPALGRRVFFDHAEGIVSRESTEESHARLFRRMETGFGETAKPCENGATALSNREMQVLEEYSHGVKIRSIAHRLGLTESSVKTYLSRAREKYQAVTTWELLHKLGLM</sequence>
<dbReference type="Proteomes" id="UP000216454">
    <property type="component" value="Unassembled WGS sequence"/>
</dbReference>
<dbReference type="SMART" id="SM00421">
    <property type="entry name" value="HTH_LUXR"/>
    <property type="match status" value="1"/>
</dbReference>
<name>A0A261F4F6_9BIFI</name>
<organism evidence="5 6">
    <name type="scientific">Pseudoscardovia suis</name>
    <dbReference type="NCBI Taxonomy" id="987063"/>
    <lineage>
        <taxon>Bacteria</taxon>
        <taxon>Bacillati</taxon>
        <taxon>Actinomycetota</taxon>
        <taxon>Actinomycetes</taxon>
        <taxon>Bifidobacteriales</taxon>
        <taxon>Bifidobacteriaceae</taxon>
        <taxon>Pseudoscardovia</taxon>
    </lineage>
</organism>
<feature type="domain" description="Response regulatory" evidence="4">
    <location>
        <begin position="8"/>
        <end position="162"/>
    </location>
</feature>
<dbReference type="GO" id="GO:0000160">
    <property type="term" value="P:phosphorelay signal transduction system"/>
    <property type="evidence" value="ECO:0007669"/>
    <property type="project" value="InterPro"/>
</dbReference>
<keyword evidence="1 5" id="KW-0238">DNA-binding</keyword>
<protein>
    <submittedName>
        <fullName evidence="5">DNA-binding response regulator</fullName>
    </submittedName>
</protein>
<gene>
    <name evidence="5" type="ORF">PSSU_0122</name>
</gene>
<proteinExistence type="predicted"/>
<dbReference type="InterPro" id="IPR000792">
    <property type="entry name" value="Tscrpt_reg_LuxR_C"/>
</dbReference>
<evidence type="ECO:0000313" key="5">
    <source>
        <dbReference type="EMBL" id="OZG54019.1"/>
    </source>
</evidence>
<dbReference type="SUPFAM" id="SSF52172">
    <property type="entry name" value="CheY-like"/>
    <property type="match status" value="1"/>
</dbReference>
<keyword evidence="6" id="KW-1185">Reference proteome</keyword>
<accession>A0A261F4F6</accession>
<evidence type="ECO:0000259" key="4">
    <source>
        <dbReference type="PROSITE" id="PS50110"/>
    </source>
</evidence>
<evidence type="ECO:0000256" key="1">
    <source>
        <dbReference type="ARBA" id="ARBA00023125"/>
    </source>
</evidence>
<dbReference type="InterPro" id="IPR016032">
    <property type="entry name" value="Sig_transdc_resp-reg_C-effctor"/>
</dbReference>
<evidence type="ECO:0000313" key="6">
    <source>
        <dbReference type="Proteomes" id="UP000216454"/>
    </source>
</evidence>
<dbReference type="GO" id="GO:0003677">
    <property type="term" value="F:DNA binding"/>
    <property type="evidence" value="ECO:0007669"/>
    <property type="project" value="UniProtKB-KW"/>
</dbReference>
<evidence type="ECO:0000256" key="2">
    <source>
        <dbReference type="PROSITE-ProRule" id="PRU00169"/>
    </source>
</evidence>
<dbReference type="GO" id="GO:0006355">
    <property type="term" value="P:regulation of DNA-templated transcription"/>
    <property type="evidence" value="ECO:0007669"/>
    <property type="project" value="InterPro"/>
</dbReference>
<feature type="domain" description="HTH luxR-type" evidence="3">
    <location>
        <begin position="223"/>
        <end position="287"/>
    </location>
</feature>
<dbReference type="SUPFAM" id="SSF46894">
    <property type="entry name" value="C-terminal effector domain of the bipartite response regulators"/>
    <property type="match status" value="1"/>
</dbReference>
<feature type="modified residue" description="4-aspartylphosphate" evidence="2">
    <location>
        <position position="97"/>
    </location>
</feature>
<keyword evidence="2" id="KW-0597">Phosphoprotein</keyword>
<evidence type="ECO:0000259" key="3">
    <source>
        <dbReference type="PROSITE" id="PS50043"/>
    </source>
</evidence>
<dbReference type="Gene3D" id="1.10.10.10">
    <property type="entry name" value="Winged helix-like DNA-binding domain superfamily/Winged helix DNA-binding domain"/>
    <property type="match status" value="1"/>
</dbReference>
<dbReference type="InterPro" id="IPR036388">
    <property type="entry name" value="WH-like_DNA-bd_sf"/>
</dbReference>
<dbReference type="PRINTS" id="PR00038">
    <property type="entry name" value="HTHLUXR"/>
</dbReference>
<dbReference type="InterPro" id="IPR001789">
    <property type="entry name" value="Sig_transdc_resp-reg_receiver"/>
</dbReference>
<dbReference type="PROSITE" id="PS50110">
    <property type="entry name" value="RESPONSE_REGULATORY"/>
    <property type="match status" value="1"/>
</dbReference>
<dbReference type="Pfam" id="PF00072">
    <property type="entry name" value="Response_reg"/>
    <property type="match status" value="1"/>
</dbReference>
<dbReference type="InterPro" id="IPR011006">
    <property type="entry name" value="CheY-like_superfamily"/>
</dbReference>